<proteinExistence type="predicted"/>
<keyword evidence="3" id="KW-1185">Reference proteome</keyword>
<comment type="caution">
    <text evidence="2">The sequence shown here is derived from an EMBL/GenBank/DDBJ whole genome shotgun (WGS) entry which is preliminary data.</text>
</comment>
<evidence type="ECO:0000256" key="1">
    <source>
        <dbReference type="SAM" id="MobiDB-lite"/>
    </source>
</evidence>
<evidence type="ECO:0000313" key="2">
    <source>
        <dbReference type="EMBL" id="KAF4661397.1"/>
    </source>
</evidence>
<dbReference type="OrthoDB" id="448355at2759"/>
<evidence type="ECO:0000313" key="3">
    <source>
        <dbReference type="Proteomes" id="UP000591131"/>
    </source>
</evidence>
<organism evidence="2 3">
    <name type="scientific">Perkinsus chesapeaki</name>
    <name type="common">Clam parasite</name>
    <name type="synonym">Perkinsus andrewsi</name>
    <dbReference type="NCBI Taxonomy" id="330153"/>
    <lineage>
        <taxon>Eukaryota</taxon>
        <taxon>Sar</taxon>
        <taxon>Alveolata</taxon>
        <taxon>Perkinsozoa</taxon>
        <taxon>Perkinsea</taxon>
        <taxon>Perkinsida</taxon>
        <taxon>Perkinsidae</taxon>
        <taxon>Perkinsus</taxon>
    </lineage>
</organism>
<name>A0A7J6LQA4_PERCH</name>
<feature type="compositionally biased region" description="Polar residues" evidence="1">
    <location>
        <begin position="31"/>
        <end position="44"/>
    </location>
</feature>
<dbReference type="Proteomes" id="UP000591131">
    <property type="component" value="Unassembled WGS sequence"/>
</dbReference>
<protein>
    <submittedName>
        <fullName evidence="2">Uncharacterized protein</fullName>
    </submittedName>
</protein>
<dbReference type="EMBL" id="JAAPAO010000379">
    <property type="protein sequence ID" value="KAF4661397.1"/>
    <property type="molecule type" value="Genomic_DNA"/>
</dbReference>
<gene>
    <name evidence="2" type="ORF">FOL47_006684</name>
</gene>
<dbReference type="AlphaFoldDB" id="A0A7J6LQA4"/>
<accession>A0A7J6LQA4</accession>
<reference evidence="2 3" key="1">
    <citation type="submission" date="2020-04" db="EMBL/GenBank/DDBJ databases">
        <title>Perkinsus chesapeaki whole genome sequence.</title>
        <authorList>
            <person name="Bogema D.R."/>
        </authorList>
    </citation>
    <scope>NUCLEOTIDE SEQUENCE [LARGE SCALE GENOMIC DNA]</scope>
    <source>
        <strain evidence="2">ATCC PRA-425</strain>
    </source>
</reference>
<feature type="compositionally biased region" description="Basic and acidic residues" evidence="1">
    <location>
        <begin position="115"/>
        <end position="128"/>
    </location>
</feature>
<sequence>MAATATSSLISIEGSQRTQAPLAVLTDIYSQRNRGGSTAAVQTPNRRRTPRHHQPDLRRVESAPMVAWGTPGSIATTPRGPSRYDVNHNPHHAYQRGRAPASVRGARSGRSVMTPREREAALRREGLWSHRGRHSPPRPRTTQTPPQPHRSAVKKVNSPLEPEWSSGSTGSGSEARTASERPELDDEVIPREGPVGIVLTYTYHCGCGGYIFRKDIQA</sequence>
<feature type="region of interest" description="Disordered" evidence="1">
    <location>
        <begin position="31"/>
        <end position="189"/>
    </location>
</feature>